<sequence>MENAAVDDGDPPPPAHEDSSVPISVEQNTAAMTVGGHGCLPHLFRRVWHISTFTTLSWFYYYIAIDICDRIGFPASKIVAILALSQMVMEGIRIRQQFLCFGFRSYERNQISAQAWGLVGAAIVLIAAPYRISFTSSQTSAQRAFIGMPILWTLAFIDPLLGELKAHGSIGKICRPGQGFTLHQRSAIGVVVTWAIWTGIGLVSGEYIWWLIVIMGPLSVAAEYPKLRFIDDNAMMELVPLAASLLLSPFFPDRS</sequence>
<protein>
    <recommendedName>
        <fullName evidence="4">Phosphatidate cytidylyltransferase</fullName>
    </recommendedName>
</protein>
<dbReference type="EMBL" id="HACM01003821">
    <property type="protein sequence ID" value="CRZ04263.1"/>
    <property type="molecule type" value="Transcribed_RNA"/>
</dbReference>
<evidence type="ECO:0008006" key="4">
    <source>
        <dbReference type="Google" id="ProtNLM"/>
    </source>
</evidence>
<keyword evidence="2" id="KW-0472">Membrane</keyword>
<keyword evidence="2" id="KW-1133">Transmembrane helix</keyword>
<feature type="region of interest" description="Disordered" evidence="1">
    <location>
        <begin position="1"/>
        <end position="20"/>
    </location>
</feature>
<proteinExistence type="predicted"/>
<keyword evidence="2" id="KW-0812">Transmembrane</keyword>
<name>A0A0H5QQE5_9EUKA</name>
<reference evidence="3" key="1">
    <citation type="submission" date="2015-04" db="EMBL/GenBank/DDBJ databases">
        <title>The genome sequence of the plant pathogenic Rhizarian Plasmodiophora brassicae reveals insights in its biotrophic life cycle and the origin of chitin synthesis.</title>
        <authorList>
            <person name="Schwelm A."/>
            <person name="Fogelqvist J."/>
            <person name="Knaust A."/>
            <person name="Julke S."/>
            <person name="Lilja T."/>
            <person name="Dhandapani V."/>
            <person name="Bonilla-Rosso G."/>
            <person name="Karlsson M."/>
            <person name="Shevchenko A."/>
            <person name="Choi S.R."/>
            <person name="Kim H.G."/>
            <person name="Park J.Y."/>
            <person name="Lim Y.P."/>
            <person name="Ludwig-Muller J."/>
            <person name="Dixelius C."/>
        </authorList>
    </citation>
    <scope>NUCLEOTIDE SEQUENCE</scope>
    <source>
        <tissue evidence="3">Potato root galls</tissue>
    </source>
</reference>
<evidence type="ECO:0000313" key="3">
    <source>
        <dbReference type="EMBL" id="CRZ04263.1"/>
    </source>
</evidence>
<accession>A0A0H5QQE5</accession>
<feature type="compositionally biased region" description="Acidic residues" evidence="1">
    <location>
        <begin position="1"/>
        <end position="10"/>
    </location>
</feature>
<evidence type="ECO:0000256" key="1">
    <source>
        <dbReference type="SAM" id="MobiDB-lite"/>
    </source>
</evidence>
<feature type="transmembrane region" description="Helical" evidence="2">
    <location>
        <begin position="182"/>
        <end position="201"/>
    </location>
</feature>
<dbReference type="AlphaFoldDB" id="A0A0H5QQE5"/>
<feature type="transmembrane region" description="Helical" evidence="2">
    <location>
        <begin position="113"/>
        <end position="132"/>
    </location>
</feature>
<organism evidence="3">
    <name type="scientific">Spongospora subterranea</name>
    <dbReference type="NCBI Taxonomy" id="70186"/>
    <lineage>
        <taxon>Eukaryota</taxon>
        <taxon>Sar</taxon>
        <taxon>Rhizaria</taxon>
        <taxon>Endomyxa</taxon>
        <taxon>Phytomyxea</taxon>
        <taxon>Plasmodiophorida</taxon>
        <taxon>Plasmodiophoridae</taxon>
        <taxon>Spongospora</taxon>
    </lineage>
</organism>
<feature type="transmembrane region" description="Helical" evidence="2">
    <location>
        <begin position="71"/>
        <end position="92"/>
    </location>
</feature>
<evidence type="ECO:0000256" key="2">
    <source>
        <dbReference type="SAM" id="Phobius"/>
    </source>
</evidence>
<feature type="transmembrane region" description="Helical" evidence="2">
    <location>
        <begin position="47"/>
        <end position="65"/>
    </location>
</feature>